<dbReference type="EMBL" id="CP003923">
    <property type="protein sequence ID" value="AIC93486.1"/>
    <property type="molecule type" value="Genomic_DNA"/>
</dbReference>
<feature type="transmembrane region" description="Helical" evidence="1">
    <location>
        <begin position="184"/>
        <end position="202"/>
    </location>
</feature>
<protein>
    <recommendedName>
        <fullName evidence="4">Integral membrane protein</fullName>
    </recommendedName>
</protein>
<proteinExistence type="predicted"/>
<dbReference type="Proteomes" id="UP000027142">
    <property type="component" value="Chromosome"/>
</dbReference>
<dbReference type="KEGG" id="ble:BleG1_0878"/>
<sequence>MSLIVNYGGIVFITLEVLSLLCLLLFGLTRYWFNRKALSTLFIFLFIFITVLEAVLAWLLYRETGEISSLQIIITIFVLYAVTFGYQDFRKLDRWMKKKIGQWRGVNLLTADDHRAVEKQKDPAYKAKHYRHTSFIHIGIFLSAQVIFFSLGTESIVEAFSYLQDWSWLNGETPIQSTPYPNETIYSISMIWGIVFVVDMIYSWSYTFFPQKTETF</sequence>
<feature type="transmembrane region" description="Helical" evidence="1">
    <location>
        <begin position="67"/>
        <end position="89"/>
    </location>
</feature>
<dbReference type="OrthoDB" id="1683959at2"/>
<evidence type="ECO:0000256" key="1">
    <source>
        <dbReference type="SAM" id="Phobius"/>
    </source>
</evidence>
<dbReference type="eggNOG" id="ENOG502ZBH9">
    <property type="taxonomic scope" value="Bacteria"/>
</dbReference>
<dbReference type="PATRIC" id="fig|1246626.3.peg.883"/>
<keyword evidence="1" id="KW-0812">Transmembrane</keyword>
<accession>A0A060LQB8</accession>
<gene>
    <name evidence="2" type="ORF">BleG1_0878</name>
</gene>
<dbReference type="STRING" id="1246626.BleG1_0878"/>
<keyword evidence="1" id="KW-1133">Transmembrane helix</keyword>
<dbReference type="AlphaFoldDB" id="A0A060LQB8"/>
<evidence type="ECO:0008006" key="4">
    <source>
        <dbReference type="Google" id="ProtNLM"/>
    </source>
</evidence>
<evidence type="ECO:0000313" key="2">
    <source>
        <dbReference type="EMBL" id="AIC93486.1"/>
    </source>
</evidence>
<organism evidence="2 3">
    <name type="scientific">Shouchella lehensis G1</name>
    <dbReference type="NCBI Taxonomy" id="1246626"/>
    <lineage>
        <taxon>Bacteria</taxon>
        <taxon>Bacillati</taxon>
        <taxon>Bacillota</taxon>
        <taxon>Bacilli</taxon>
        <taxon>Bacillales</taxon>
        <taxon>Bacillaceae</taxon>
        <taxon>Shouchella</taxon>
    </lineage>
</organism>
<feature type="transmembrane region" description="Helical" evidence="1">
    <location>
        <begin position="135"/>
        <end position="164"/>
    </location>
</feature>
<keyword evidence="3" id="KW-1185">Reference proteome</keyword>
<reference evidence="2 3" key="1">
    <citation type="journal article" date="2014" name="Gene">
        <title>A comparative genomic analysis of the alkalitolerant soil bacterium Bacillus lehensis G1.</title>
        <authorList>
            <person name="Noor Y.M."/>
            <person name="Samsulrizal N.H."/>
            <person name="Jema'on N.A."/>
            <person name="Low K.O."/>
            <person name="Ramli A.N."/>
            <person name="Alias N.I."/>
            <person name="Damis S.I."/>
            <person name="Fuzi S.F."/>
            <person name="Isa M.N."/>
            <person name="Murad A.M."/>
            <person name="Raih M.F."/>
            <person name="Bakar F.D."/>
            <person name="Najimudin N."/>
            <person name="Mahadi N.M."/>
            <person name="Illias R.M."/>
        </authorList>
    </citation>
    <scope>NUCLEOTIDE SEQUENCE [LARGE SCALE GENOMIC DNA]</scope>
    <source>
        <strain evidence="2 3">G1</strain>
    </source>
</reference>
<name>A0A060LQB8_9BACI</name>
<feature type="transmembrane region" description="Helical" evidence="1">
    <location>
        <begin position="40"/>
        <end position="61"/>
    </location>
</feature>
<feature type="transmembrane region" description="Helical" evidence="1">
    <location>
        <begin position="6"/>
        <end position="28"/>
    </location>
</feature>
<keyword evidence="1" id="KW-0472">Membrane</keyword>
<evidence type="ECO:0000313" key="3">
    <source>
        <dbReference type="Proteomes" id="UP000027142"/>
    </source>
</evidence>
<dbReference type="HOGENOM" id="CLU_112861_0_0_9"/>
<dbReference type="RefSeq" id="WP_038477618.1">
    <property type="nucleotide sequence ID" value="NZ_CP003923.1"/>
</dbReference>